<protein>
    <submittedName>
        <fullName evidence="1">Uncharacterized protein</fullName>
    </submittedName>
</protein>
<dbReference type="STRING" id="1802630.A3H26_02995"/>
<reference evidence="1 2" key="1">
    <citation type="journal article" date="2016" name="Nat. Commun.">
        <title>Thousands of microbial genomes shed light on interconnected biogeochemical processes in an aquifer system.</title>
        <authorList>
            <person name="Anantharaman K."/>
            <person name="Brown C.T."/>
            <person name="Hug L.A."/>
            <person name="Sharon I."/>
            <person name="Castelle C.J."/>
            <person name="Probst A.J."/>
            <person name="Thomas B.C."/>
            <person name="Singh A."/>
            <person name="Wilkins M.J."/>
            <person name="Karaoz U."/>
            <person name="Brodie E.L."/>
            <person name="Williams K.H."/>
            <person name="Hubbard S.S."/>
            <person name="Banfield J.F."/>
        </authorList>
    </citation>
    <scope>NUCLEOTIDE SEQUENCE [LARGE SCALE GENOMIC DNA]</scope>
</reference>
<gene>
    <name evidence="1" type="ORF">A3H26_02995</name>
</gene>
<evidence type="ECO:0000313" key="2">
    <source>
        <dbReference type="Proteomes" id="UP000177763"/>
    </source>
</evidence>
<accession>A0A1F4VJA0</accession>
<name>A0A1F4VJA0_UNCKA</name>
<dbReference type="Proteomes" id="UP000177763">
    <property type="component" value="Unassembled WGS sequence"/>
</dbReference>
<proteinExistence type="predicted"/>
<organism evidence="1 2">
    <name type="scientific">candidate division WWE3 bacterium RIFCSPLOWO2_12_FULL_36_10</name>
    <dbReference type="NCBI Taxonomy" id="1802630"/>
    <lineage>
        <taxon>Bacteria</taxon>
        <taxon>Katanobacteria</taxon>
    </lineage>
</organism>
<dbReference type="AlphaFoldDB" id="A0A1F4VJA0"/>
<evidence type="ECO:0000313" key="1">
    <source>
        <dbReference type="EMBL" id="OGC57249.1"/>
    </source>
</evidence>
<sequence length="120" mass="13418">MQEQVGVLEKNLQDKTSDIKKIENTIESINTYKQLRAKRPILSENINTVLSSIPNSTVLKHVKAQTDSVSISVDSGSPLDVALIISKFLENKDVQQIILNKVEFDVAKNLYSSDISVEFK</sequence>
<comment type="caution">
    <text evidence="1">The sequence shown here is derived from an EMBL/GenBank/DDBJ whole genome shotgun (WGS) entry which is preliminary data.</text>
</comment>
<dbReference type="EMBL" id="MEVN01000018">
    <property type="protein sequence ID" value="OGC57249.1"/>
    <property type="molecule type" value="Genomic_DNA"/>
</dbReference>